<dbReference type="InterPro" id="IPR040442">
    <property type="entry name" value="Pyrv_kinase-like_dom_sf"/>
</dbReference>
<evidence type="ECO:0000256" key="8">
    <source>
        <dbReference type="ARBA" id="ARBA00056497"/>
    </source>
</evidence>
<comment type="similarity">
    <text evidence="2 9">Belongs to the PanB family.</text>
</comment>
<feature type="binding site" evidence="9 12">
    <location>
        <position position="46"/>
    </location>
    <ligand>
        <name>Mg(2+)</name>
        <dbReference type="ChEBI" id="CHEBI:18420"/>
    </ligand>
</feature>
<accession>A0A1M5CIA9</accession>
<dbReference type="PANTHER" id="PTHR20881">
    <property type="entry name" value="3-METHYL-2-OXOBUTANOATE HYDROXYMETHYLTRANSFERASE"/>
    <property type="match status" value="1"/>
</dbReference>
<organism evidence="13 14">
    <name type="scientific">Vibrio gazogenes DSM 21264 = NBRC 103151</name>
    <dbReference type="NCBI Taxonomy" id="1123492"/>
    <lineage>
        <taxon>Bacteria</taxon>
        <taxon>Pseudomonadati</taxon>
        <taxon>Pseudomonadota</taxon>
        <taxon>Gammaproteobacteria</taxon>
        <taxon>Vibrionales</taxon>
        <taxon>Vibrionaceae</taxon>
        <taxon>Vibrio</taxon>
    </lineage>
</organism>
<evidence type="ECO:0000256" key="3">
    <source>
        <dbReference type="ARBA" id="ARBA00011424"/>
    </source>
</evidence>
<evidence type="ECO:0000313" key="13">
    <source>
        <dbReference type="EMBL" id="SHF54337.1"/>
    </source>
</evidence>
<dbReference type="PANTHER" id="PTHR20881:SF0">
    <property type="entry name" value="3-METHYL-2-OXOBUTANOATE HYDROXYMETHYLTRANSFERASE"/>
    <property type="match status" value="1"/>
</dbReference>
<dbReference type="EMBL" id="FQUH01000012">
    <property type="protein sequence ID" value="SHF54337.1"/>
    <property type="molecule type" value="Genomic_DNA"/>
</dbReference>
<dbReference type="NCBIfam" id="NF001452">
    <property type="entry name" value="PRK00311.1"/>
    <property type="match status" value="1"/>
</dbReference>
<feature type="binding site" evidence="9 12">
    <location>
        <position position="85"/>
    </location>
    <ligand>
        <name>Mg(2+)</name>
        <dbReference type="ChEBI" id="CHEBI:18420"/>
    </ligand>
</feature>
<protein>
    <recommendedName>
        <fullName evidence="9">3-methyl-2-oxobutanoate hydroxymethyltransferase</fullName>
        <ecNumber evidence="9">2.1.2.11</ecNumber>
    </recommendedName>
    <alternativeName>
        <fullName evidence="9">Ketopantoate hydroxymethyltransferase</fullName>
        <shortName evidence="9">KPHMT</shortName>
    </alternativeName>
</protein>
<feature type="binding site" evidence="9 12">
    <location>
        <position position="115"/>
    </location>
    <ligand>
        <name>Mg(2+)</name>
        <dbReference type="ChEBI" id="CHEBI:18420"/>
    </ligand>
</feature>
<feature type="binding site" evidence="9 11">
    <location>
        <position position="85"/>
    </location>
    <ligand>
        <name>3-methyl-2-oxobutanoate</name>
        <dbReference type="ChEBI" id="CHEBI:11851"/>
    </ligand>
</feature>
<dbReference type="PIRSF" id="PIRSF000388">
    <property type="entry name" value="Pantoate_hydroxy_MeTrfase"/>
    <property type="match status" value="1"/>
</dbReference>
<name>A0A1M5CIA9_VIBGA</name>
<dbReference type="GO" id="GO:0003864">
    <property type="term" value="F:3-methyl-2-oxobutanoate hydroxymethyltransferase activity"/>
    <property type="evidence" value="ECO:0007669"/>
    <property type="project" value="UniProtKB-UniRule"/>
</dbReference>
<dbReference type="GO" id="GO:0032259">
    <property type="term" value="P:methylation"/>
    <property type="evidence" value="ECO:0007669"/>
    <property type="project" value="UniProtKB-KW"/>
</dbReference>
<dbReference type="InterPro" id="IPR015813">
    <property type="entry name" value="Pyrv/PenolPyrv_kinase-like_dom"/>
</dbReference>
<evidence type="ECO:0000256" key="1">
    <source>
        <dbReference type="ARBA" id="ARBA00005033"/>
    </source>
</evidence>
<dbReference type="UniPathway" id="UPA00028">
    <property type="reaction ID" value="UER00003"/>
</dbReference>
<evidence type="ECO:0000313" key="14">
    <source>
        <dbReference type="Proteomes" id="UP000184159"/>
    </source>
</evidence>
<comment type="subunit">
    <text evidence="3 9">Homodecamer; pentamer of dimers.</text>
</comment>
<keyword evidence="5 9" id="KW-0566">Pantothenate biosynthesis</keyword>
<dbReference type="GO" id="GO:0015940">
    <property type="term" value="P:pantothenate biosynthetic process"/>
    <property type="evidence" value="ECO:0007669"/>
    <property type="project" value="UniProtKB-UniRule"/>
</dbReference>
<keyword evidence="14" id="KW-1185">Reference proteome</keyword>
<dbReference type="AlphaFoldDB" id="A0A1M5CIA9"/>
<evidence type="ECO:0000256" key="11">
    <source>
        <dbReference type="PIRSR" id="PIRSR000388-2"/>
    </source>
</evidence>
<gene>
    <name evidence="9" type="primary">panB</name>
    <name evidence="13" type="ORF">SAMN02745781_02562</name>
</gene>
<keyword evidence="13" id="KW-0489">Methyltransferase</keyword>
<comment type="cofactor">
    <cofactor evidence="9 12">
        <name>Mg(2+)</name>
        <dbReference type="ChEBI" id="CHEBI:18420"/>
    </cofactor>
    <text evidence="9 12">Binds 1 Mg(2+) ion per subunit.</text>
</comment>
<dbReference type="HAMAP" id="MF_00156">
    <property type="entry name" value="PanB"/>
    <property type="match status" value="1"/>
</dbReference>
<comment type="subcellular location">
    <subcellularLocation>
        <location evidence="9">Cytoplasm</location>
    </subcellularLocation>
</comment>
<feature type="active site" description="Proton acceptor" evidence="9 10">
    <location>
        <position position="182"/>
    </location>
</feature>
<proteinExistence type="inferred from homology"/>
<dbReference type="NCBIfam" id="TIGR00222">
    <property type="entry name" value="panB"/>
    <property type="match status" value="1"/>
</dbReference>
<evidence type="ECO:0000256" key="4">
    <source>
        <dbReference type="ARBA" id="ARBA00022490"/>
    </source>
</evidence>
<feature type="binding site" evidence="9 11">
    <location>
        <begin position="46"/>
        <end position="47"/>
    </location>
    <ligand>
        <name>3-methyl-2-oxobutanoate</name>
        <dbReference type="ChEBI" id="CHEBI:11851"/>
    </ligand>
</feature>
<sequence length="265" mass="28916">MMKKITINNLMRWKQEGRKFASVTAYDASFAQLFESQDMPVLLVGDSLGMVLQGRTDTLPVTIEDMAYHTRCVKAGSPNSLLMADMPFMSYATPVQACENAAKLMQAGANMVKIEGGHWLVETVKMLTERAVPVCAHLGLTPQSVNIFGGYKIQGREQQQAEQMLHDALALQEAGAQIVLLECVPSKLAAQITQALEVPVIGIGAGADTDGQVLVMHDMLGISANYMPKFSKNFLAETGDIRQAVAKYMEDVEHGIFPDEEHTIA</sequence>
<evidence type="ECO:0000256" key="2">
    <source>
        <dbReference type="ARBA" id="ARBA00008676"/>
    </source>
</evidence>
<keyword evidence="7 9" id="KW-0479">Metal-binding</keyword>
<dbReference type="Proteomes" id="UP000184159">
    <property type="component" value="Unassembled WGS sequence"/>
</dbReference>
<evidence type="ECO:0000256" key="6">
    <source>
        <dbReference type="ARBA" id="ARBA00022679"/>
    </source>
</evidence>
<keyword evidence="6 9" id="KW-0808">Transferase</keyword>
<dbReference type="Gene3D" id="3.20.20.60">
    <property type="entry name" value="Phosphoenolpyruvate-binding domains"/>
    <property type="match status" value="1"/>
</dbReference>
<evidence type="ECO:0000256" key="9">
    <source>
        <dbReference type="HAMAP-Rule" id="MF_00156"/>
    </source>
</evidence>
<dbReference type="FunFam" id="3.20.20.60:FF:000003">
    <property type="entry name" value="3-methyl-2-oxobutanoate hydroxymethyltransferase"/>
    <property type="match status" value="1"/>
</dbReference>
<evidence type="ECO:0000256" key="10">
    <source>
        <dbReference type="PIRSR" id="PIRSR000388-1"/>
    </source>
</evidence>
<dbReference type="GO" id="GO:0005737">
    <property type="term" value="C:cytoplasm"/>
    <property type="evidence" value="ECO:0007669"/>
    <property type="project" value="UniProtKB-SubCell"/>
</dbReference>
<dbReference type="GO" id="GO:0008168">
    <property type="term" value="F:methyltransferase activity"/>
    <property type="evidence" value="ECO:0007669"/>
    <property type="project" value="UniProtKB-KW"/>
</dbReference>
<evidence type="ECO:0000256" key="12">
    <source>
        <dbReference type="PIRSR" id="PIRSR000388-3"/>
    </source>
</evidence>
<keyword evidence="9 12" id="KW-0460">Magnesium</keyword>
<dbReference type="EC" id="2.1.2.11" evidence="9"/>
<dbReference type="Pfam" id="PF02548">
    <property type="entry name" value="Pantoate_transf"/>
    <property type="match status" value="1"/>
</dbReference>
<evidence type="ECO:0000256" key="5">
    <source>
        <dbReference type="ARBA" id="ARBA00022655"/>
    </source>
</evidence>
<evidence type="ECO:0000256" key="7">
    <source>
        <dbReference type="ARBA" id="ARBA00022723"/>
    </source>
</evidence>
<feature type="binding site" evidence="9 11">
    <location>
        <position position="113"/>
    </location>
    <ligand>
        <name>3-methyl-2-oxobutanoate</name>
        <dbReference type="ChEBI" id="CHEBI:11851"/>
    </ligand>
</feature>
<reference evidence="14" key="1">
    <citation type="submission" date="2016-11" db="EMBL/GenBank/DDBJ databases">
        <authorList>
            <person name="Varghese N."/>
            <person name="Submissions S."/>
        </authorList>
    </citation>
    <scope>NUCLEOTIDE SEQUENCE [LARGE SCALE GENOMIC DNA]</scope>
    <source>
        <strain evidence="14">DSM 21264</strain>
    </source>
</reference>
<dbReference type="InterPro" id="IPR003700">
    <property type="entry name" value="Pantoate_hydroxy_MeTrfase"/>
</dbReference>
<dbReference type="SUPFAM" id="SSF51621">
    <property type="entry name" value="Phosphoenolpyruvate/pyruvate domain"/>
    <property type="match status" value="1"/>
</dbReference>
<dbReference type="GO" id="GO:0000287">
    <property type="term" value="F:magnesium ion binding"/>
    <property type="evidence" value="ECO:0007669"/>
    <property type="project" value="TreeGrafter"/>
</dbReference>
<dbReference type="CDD" id="cd06557">
    <property type="entry name" value="KPHMT-like"/>
    <property type="match status" value="1"/>
</dbReference>
<comment type="catalytic activity">
    <reaction evidence="9">
        <text>(6R)-5,10-methylene-5,6,7,8-tetrahydrofolate + 3-methyl-2-oxobutanoate + H2O = 2-dehydropantoate + (6S)-5,6,7,8-tetrahydrofolate</text>
        <dbReference type="Rhea" id="RHEA:11824"/>
        <dbReference type="ChEBI" id="CHEBI:11561"/>
        <dbReference type="ChEBI" id="CHEBI:11851"/>
        <dbReference type="ChEBI" id="CHEBI:15377"/>
        <dbReference type="ChEBI" id="CHEBI:15636"/>
        <dbReference type="ChEBI" id="CHEBI:57453"/>
        <dbReference type="EC" id="2.1.2.11"/>
    </reaction>
</comment>
<comment type="function">
    <text evidence="8 9">Catalyzes the reversible reaction in which hydroxymethyl group from 5,10-methylenetetrahydrofolate is transferred onto alpha-ketoisovalerate to form ketopantoate.</text>
</comment>
<comment type="pathway">
    <text evidence="1 9">Cofactor biosynthesis; (R)-pantothenate biosynthesis; (R)-pantoate from 3-methyl-2-oxobutanoate: step 1/2.</text>
</comment>
<keyword evidence="4 9" id="KW-0963">Cytoplasm</keyword>